<proteinExistence type="predicted"/>
<dbReference type="InterPro" id="IPR036426">
    <property type="entry name" value="Bulb-type_lectin_dom_sf"/>
</dbReference>
<gene>
    <name evidence="9" type="ORF">OLEA9_A010147</name>
</gene>
<dbReference type="CDD" id="cd01098">
    <property type="entry name" value="PAN_AP_plant"/>
    <property type="match status" value="1"/>
</dbReference>
<evidence type="ECO:0000259" key="6">
    <source>
        <dbReference type="PROSITE" id="PS50011"/>
    </source>
</evidence>
<dbReference type="GO" id="GO:0048544">
    <property type="term" value="P:recognition of pollen"/>
    <property type="evidence" value="ECO:0007669"/>
    <property type="project" value="InterPro"/>
</dbReference>
<dbReference type="Gene3D" id="3.50.4.10">
    <property type="entry name" value="Hepatocyte Growth Factor"/>
    <property type="match status" value="1"/>
</dbReference>
<dbReference type="FunFam" id="3.30.200.20:FF:000924">
    <property type="entry name" value="Uncharacterized protein"/>
    <property type="match status" value="1"/>
</dbReference>
<protein>
    <submittedName>
        <fullName evidence="9">Sacsin</fullName>
    </submittedName>
</protein>
<evidence type="ECO:0000259" key="7">
    <source>
        <dbReference type="PROSITE" id="PS50927"/>
    </source>
</evidence>
<dbReference type="SUPFAM" id="SSF56112">
    <property type="entry name" value="Protein kinase-like (PK-like)"/>
    <property type="match status" value="1"/>
</dbReference>
<dbReference type="PANTHER" id="PTHR15600:SF42">
    <property type="entry name" value="SACSIN"/>
    <property type="match status" value="1"/>
</dbReference>
<dbReference type="PROSITE" id="PS50011">
    <property type="entry name" value="PROTEIN_KINASE_DOM"/>
    <property type="match status" value="1"/>
</dbReference>
<evidence type="ECO:0000313" key="10">
    <source>
        <dbReference type="Proteomes" id="UP000594638"/>
    </source>
</evidence>
<dbReference type="Gene3D" id="3.30.200.20">
    <property type="entry name" value="Phosphorylase Kinase, domain 1"/>
    <property type="match status" value="1"/>
</dbReference>
<dbReference type="PROSITE" id="PS50948">
    <property type="entry name" value="PAN"/>
    <property type="match status" value="1"/>
</dbReference>
<evidence type="ECO:0000256" key="2">
    <source>
        <dbReference type="ARBA" id="ARBA00023157"/>
    </source>
</evidence>
<keyword evidence="1" id="KW-0732">Signal</keyword>
<dbReference type="PANTHER" id="PTHR15600">
    <property type="entry name" value="SACSIN"/>
    <property type="match status" value="1"/>
</dbReference>
<keyword evidence="3" id="KW-0325">Glycoprotein</keyword>
<dbReference type="Proteomes" id="UP000594638">
    <property type="component" value="Unassembled WGS sequence"/>
</dbReference>
<evidence type="ECO:0000256" key="4">
    <source>
        <dbReference type="SAM" id="MobiDB-lite"/>
    </source>
</evidence>
<dbReference type="FunFam" id="2.90.10.10:FF:000001">
    <property type="entry name" value="G-type lectin S-receptor-like serine/threonine-protein kinase"/>
    <property type="match status" value="1"/>
</dbReference>
<dbReference type="InterPro" id="IPR058210">
    <property type="entry name" value="SACS/Nov_dom"/>
</dbReference>
<dbReference type="InterPro" id="IPR003609">
    <property type="entry name" value="Pan_app"/>
</dbReference>
<dbReference type="Gene3D" id="1.10.510.10">
    <property type="entry name" value="Transferase(Phosphotransferase) domain 1"/>
    <property type="match status" value="1"/>
</dbReference>
<feature type="region of interest" description="Disordered" evidence="4">
    <location>
        <begin position="3388"/>
        <end position="3437"/>
    </location>
</feature>
<dbReference type="Pfam" id="PF25794">
    <property type="entry name" value="SACS"/>
    <property type="match status" value="3"/>
</dbReference>
<dbReference type="Pfam" id="PF00954">
    <property type="entry name" value="S_locus_glycop"/>
    <property type="match status" value="1"/>
</dbReference>
<keyword evidence="5" id="KW-0812">Transmembrane</keyword>
<dbReference type="InterPro" id="IPR000858">
    <property type="entry name" value="S_locus_glycoprot_dom"/>
</dbReference>
<accession>A0A8S0QFS6</accession>
<dbReference type="NCBIfam" id="NF047352">
    <property type="entry name" value="P_loop_sacsin"/>
    <property type="match status" value="2"/>
</dbReference>
<dbReference type="GO" id="GO:0005524">
    <property type="term" value="F:ATP binding"/>
    <property type="evidence" value="ECO:0007669"/>
    <property type="project" value="InterPro"/>
</dbReference>
<dbReference type="SMART" id="SM00108">
    <property type="entry name" value="B_lectin"/>
    <property type="match status" value="1"/>
</dbReference>
<comment type="caution">
    <text evidence="9">The sequence shown here is derived from an EMBL/GenBank/DDBJ whole genome shotgun (WGS) entry which is preliminary data.</text>
</comment>
<dbReference type="GO" id="GO:0030544">
    <property type="term" value="F:Hsp70 protein binding"/>
    <property type="evidence" value="ECO:0007669"/>
    <property type="project" value="TreeGrafter"/>
</dbReference>
<feature type="domain" description="Protein kinase" evidence="6">
    <location>
        <begin position="5213"/>
        <end position="5378"/>
    </location>
</feature>
<dbReference type="SUPFAM" id="SSF55874">
    <property type="entry name" value="ATPase domain of HSP90 chaperone/DNA topoisomerase II/histidine kinase"/>
    <property type="match status" value="2"/>
</dbReference>
<dbReference type="CDD" id="cd00028">
    <property type="entry name" value="B_lectin"/>
    <property type="match status" value="1"/>
</dbReference>
<dbReference type="InterPro" id="IPR052972">
    <property type="entry name" value="Sacsin_chaperone_reg"/>
</dbReference>
<feature type="transmembrane region" description="Helical" evidence="5">
    <location>
        <begin position="5171"/>
        <end position="5194"/>
    </location>
</feature>
<keyword evidence="5" id="KW-0472">Membrane</keyword>
<dbReference type="FunFam" id="1.10.510.10:FF:001019">
    <property type="entry name" value="G-type lectin S-receptor-like serine/threonine-protein kinase B120"/>
    <property type="match status" value="1"/>
</dbReference>
<dbReference type="SMART" id="SM00220">
    <property type="entry name" value="S_TKc"/>
    <property type="match status" value="1"/>
</dbReference>
<dbReference type="InterPro" id="IPR001480">
    <property type="entry name" value="Bulb-type_lectin_dom"/>
</dbReference>
<dbReference type="PROSITE" id="PS50927">
    <property type="entry name" value="BULB_LECTIN"/>
    <property type="match status" value="1"/>
</dbReference>
<reference evidence="9 10" key="1">
    <citation type="submission" date="2019-12" db="EMBL/GenBank/DDBJ databases">
        <authorList>
            <person name="Alioto T."/>
            <person name="Alioto T."/>
            <person name="Gomez Garrido J."/>
        </authorList>
    </citation>
    <scope>NUCLEOTIDE SEQUENCE [LARGE SCALE GENOMIC DNA]</scope>
</reference>
<dbReference type="SUPFAM" id="SSF51110">
    <property type="entry name" value="alpha-D-mannose-specific plant lectins"/>
    <property type="match status" value="1"/>
</dbReference>
<evidence type="ECO:0000256" key="5">
    <source>
        <dbReference type="SAM" id="Phobius"/>
    </source>
</evidence>
<dbReference type="Gene3D" id="2.90.10.10">
    <property type="entry name" value="Bulb-type lectin domain"/>
    <property type="match status" value="1"/>
</dbReference>
<evidence type="ECO:0000259" key="8">
    <source>
        <dbReference type="PROSITE" id="PS50948"/>
    </source>
</evidence>
<keyword evidence="10" id="KW-1185">Reference proteome</keyword>
<organism evidence="9 10">
    <name type="scientific">Olea europaea subsp. europaea</name>
    <dbReference type="NCBI Taxonomy" id="158383"/>
    <lineage>
        <taxon>Eukaryota</taxon>
        <taxon>Viridiplantae</taxon>
        <taxon>Streptophyta</taxon>
        <taxon>Embryophyta</taxon>
        <taxon>Tracheophyta</taxon>
        <taxon>Spermatophyta</taxon>
        <taxon>Magnoliopsida</taxon>
        <taxon>eudicotyledons</taxon>
        <taxon>Gunneridae</taxon>
        <taxon>Pentapetalae</taxon>
        <taxon>asterids</taxon>
        <taxon>lamiids</taxon>
        <taxon>Lamiales</taxon>
        <taxon>Oleaceae</taxon>
        <taxon>Oleeae</taxon>
        <taxon>Olea</taxon>
    </lineage>
</organism>
<dbReference type="GO" id="GO:0004672">
    <property type="term" value="F:protein kinase activity"/>
    <property type="evidence" value="ECO:0007669"/>
    <property type="project" value="InterPro"/>
</dbReference>
<keyword evidence="2" id="KW-1015">Disulfide bond</keyword>
<dbReference type="SMART" id="SM00473">
    <property type="entry name" value="PAN_AP"/>
    <property type="match status" value="1"/>
</dbReference>
<dbReference type="EMBL" id="CACTIH010001825">
    <property type="protein sequence ID" value="CAA2964586.1"/>
    <property type="molecule type" value="Genomic_DNA"/>
</dbReference>
<sequence length="5378" mass="603833">MEPPVLLEDFGQKVDLTRRIREVLLNYPEGTTVLKELIQNADDAGATRVCLCLDRRTHGTHSLLSDKLAQWQGPALLAYNDAVFTEEDFASISRIGGSVKHAQTWKTGRFGVGFNSVYHLTDLPSFVSGKHVVLFDPQGVYLPNISAANPGKRIEYVSSSAVSLYKDQFFPYCAFGCDMKSPFAGTLFRFPLRNADQAANSKLSKQPYLEDDLSSMFVQLYEEGVLSLLFLKSLLSIEMYIWDTGMPEPRKIYRCSIDSANDNVVWHRQALLRLSKSAYSCNGEMDAFSLDFLSEAMTGSVSHMETHKFYIVQTMAPASSRISAFAESAAKDYDMHLLPWASVAACVSDNSHNDDFHKLGRAFCFLPLPVKTGLHVHINGYFEVSSNRRGIWYGDDMDRSGRIRSVWNKLLLEDVVAPSFAKLLIGVQPLLGPTTHYYSLWPIGSFEDPWNSLVEHIYRGISGSPVLYSDIEDGKWISPGEAFLHNMDISGSKELGDILAQLGMPVVHLPNNLFNMLLNCKSGIHQKVVTPDSVRHYLRRCKFTNTIDRSSKLMLLEYCLEDLIDNNVGTDASYLPLIPLANGDFGSLSRSSEGITYFICNELEYELLQQISDRLVDRSIPLHLLTRLTAISKVSGANLAIFSSSEFVALFSEFVPAVWKYKKEVLWDPDSNCTHPTSLWFVLFWRYLREQCEKLYLFEDWPILPSLSGHLYRPSRQERFLNVENLSDEMQHILVKIGCKILNTKYCVEHSDIFHYMYESDGAGVLNSIFDVLTKDGISKLLQCLQAEEKDVLRRFLLDPTWYVGKQMDDSHIENCKWLPIYRFYGGEAAENSNYSDLVNPCKHLPPSDCPECLFSDTFLCNLSNTEEEMLTRYHGIKRMRKAQFYKQHVLHRIKQLETDVRDGVMLSIIQELPQLCVEDASFRELLRNLEFVPTSSGALKCPATLYDPRNEELFALLEDSDTFPCPPFKESGILDMLQGLGLKTTVSIDTVIESARNVEHLMRESQEKAHSRGKVLLSFLEVNALKWLPDTPEDYHGTVNQIFSRASNAFKSRHLKSDLEKFWNDLRLISWCPVLIPPPHRSLPWPTVSSMVAPPKLVRLSSDIWLVSASMRILDGECSSSALSFQLGWSSPPGATVISAQLLELGKNNEIVSDTLLWKELTLAMPRLYSILMGFVGSDEMDIVKAVLEGCRWIWVGDGFATSDEVVLNGPLHLAPYIRVIPVDLAVFSDLFLVLGIREYLRHTDYANILGRMAKNKGTVPLDTQEFRAVIMIAQHLAGAHYNETQINIYLPDVSGRLYNATELVYNDAPWLLDSEGSDSLFCNANISLSAKQAVHKFIHGDISNDVAEKLGVRSFRRILLAESADSMNLSLSGAAEAFGQHESLTTRLRHILEMYADGPGVLFELVQNAEDAGASNVIFLLDKTQYGTSSLLSPEMADWQGPALYCFNDSIFSPQDLYAISRIGQESKLEKPLAIGRFGLGFNCVYHFTDIPTFISGENIVMFDPHACNLPGISPSHPGLRIKFVGKNVLEQFPDQFSPFLHFGCDLQHPFTGTLFRFALRSTSVASRSQIKKEAYAPADVLSLFSSFSEVVGETLLFLRNVKTISIFVKEGPDSEMQLLHSVRKNCVSEPEAENNPFNHIFSYMYGNQQDQMGKDQFLNKLSKTIDKDVPWMSQKILMSEQSPSGCSSRLWLTTECLGSFRDKNKSTPEKHFDKKIYKFAPWACVATPLQFVEIEKKLDGSEANLEESFLVTSDILEVPVASTRSALTFEGRAFCFLPLPINTGLPVHVNAYFELSSNRRDIWFGDDMAGGGKMRSDWNIFLLEEVVAPAYGHLLEKVALDIGPSDLFFSFWPIAGAVEPWISLVRKLYQFVSDSGLQVLYTKSRGGQWISTKQAIFPDYTFDKAWELSEALSDAGLPMATVPKEVVDKFMEIRPSLHFLTPQLLRTLLIRRRREFSDRNAMILTLEYCLLDLRTPVMSNSFYGLPLIPLSDGLFAKLERKGSSEQIYVTQGEGYDLLKDLVPHQLVDSGIAASIHSKLCDLAETEDFNLYILTCPLLEKLFVRLLPAEWHCATQVTWDPGNQGHPSLEWVRLLWSYLRSCCNDISLFSKWPILPVENNYLMRLVENSNVVRDGGWSENLSSLLHRAGCLILRRDIPIEHVQLKHYVQPSTAIGVLNALLAVAGQPGNIEGLFGDASDGGLHELRSFILQSKWFSEDLMENSHINIIKHLPMFESFKSRTLVSLSGSLKWLKPDSVPDYLLDDDFIRVDSDKERTILQKYLGIEEPSRVNFYKDYVLNRMPEFISKEGFLPAILSDIRFLIEEENTCKAVFSATPFVQASDGSWKEPYRFYDPRFPELKLLLHKGAFFPSENFSGPETLETLVKFGLRQSLGLTGLLDCARSVSMLHDSRDLETGVYARRLLGCLNAVALKHSHVEVCVDCVDATESPWNVLTGGEEELSMENLYEDGLDIRVVVSNLVDDMNREEFWSELRTISWCPVYTNPQVQGLPWLASAHQVAAPDEVRPETQMWIVSSKLHILDGECSECLQLKLGWMNSPGVEILSGQLVALSQCYTELKLHFIAELQKQIPLIYSSLQEYIDTNDLQFLRTSLNGVHWVWIGDEFVAPDALAFDSPVKFSPYLYVVPSELSIFQDLLLALGVRRSFDVFDYFHVLQRLQNDLRNCALSSDQLSFVQCVLETIADKYMDGLVREGPHMLLIPDSSGVLAAAGELVYNDAPWMENSTSVGKRFVHPSIGYDLANRLGIQSLRCLSLVSKEMTKDVPCMDYSKICELLELYGNTEFLLFDLLELADCCKGKKLHLIFDKREHPRQSLLQHNLGEFQGPALVAILEGVRLSGDEVASLQFLPPWSVRGDTLNYGLGLLSCFSISDLLSVISDGCMYMFDPRGLALATPAGRTPSGKVFPLKGTDLTERFRDQFIPMLIGENMPWSSADSTIIRMPLSAEFMEDEIETGLKKLVMIFNKFMENASRAILFLKSILQVSLSTWEHGSPQSSLEFSINIDPSLAIVRNPYSEKKWKKFQLSSLFSSSSAAIKMQVLDLNLYQGGARFVDRWIIVLSMGSGQTRNMALDSRYLAYKLTPVAGVAAQISHNGHPTTTHLSSSIMSPLPLSSCINIPITVLGYFLVRHNRGRFLFKFQDSETALEVQSDAASRLIEAWNRELMSCVCDSYIKLILEMQKLRKEPLTSVFEPNLGRSISEMLMAYGSEIYSFWPRSSGNSVLKQPVNVKDSISMKPPKADWQCLIEQVIRPFYARLIDLPVWQLYSGNLVKATEGMFLSQPGSGVGEGLLPATVCAFVKEHYPVFSVPWELVTEIQAVGVTVREIKPKMVRDLLRVSSMSIVLRSVDTYVDVLEYCLSDLQLLEKSGSRGLHTTGDRSSPDFSTASKPEESFPFAVSTPNSGRLGISTPRSTNSGGDAIEMVTSLGKAIFDFGRGVVEDIGRPGGSSSQRYPMTGSTSNGLGTIEDRRLLSMASEIKGLPCPTATSCLIKLGFNDVWIGNNEQQTLMISLAGKFIHTKVMERPVLVNIFSNSSLQSFLKFQSFSFSLLANNMGLLFNENWVNHVIDSNNAPWFSWEKIASPGSEWPSPEWIRLFWKIFSDSSEDISMFSDWPLIPAFLGRPILCRVRDRHLVFVPPPFSNLSSSIAPSEEGTFESNQSEFSSESDVVQSYLLSFRFIEERYPWLLSLLNQCNIPIYDTTFMDCAAPSKCLPTADLSLGRIIASKLVAVKQAGNFPELNSFLPSDCDELFNLFAFDFSSCGSEYGEQELDVLRDLPIYRTACGTYTRLQSQDLCFISSNTFLKPFDDRCLSYSADSTESSLLRALGIPECADQQILVKFGLPGFEGKPQPEQEDILIYLYANWQELQQDSSIIEALKETNFVKTAEEQLADMCKPKDLFDPGDALLTSVFSGVRKKFPGERFISDEWLRILRKVGLRTSAEADVVLECAKRVEYLGGECNKPMGDLDDLETDIINMPNEVSFEVWLLAENLVKAIFSNFAVLYSNNFCNLLGKIACIPAEKGFPSLGGKRSGKRMLCSYSEAIVSKDWPLAWSCAPILSRQSVVPPDYAWGPLHLRSPPAFSTVLKHLQVLGRNGGEDTLAHWPTASGLMTIDQASLEVLKYLDKVWASLSSAEIKGLQQVAFLPAANCTRLVTASSLFTRLTINLSPFAFELSSVYLPFVKILKELGLQDSLSVASAKNLLSDLQKACGYQRLNPNEFRAVIEILFFICDEENSSDVSSWESEAIVPDDGCRLVHAKSCVYIDSNSSHYVKYIDTSRLRFVHQDLPERMCLVLGIRKLSDVVIEELHHGEDLHTLECIGSISLASIKQKLLSESFRTAVWRVLASLASDIPGFCIPDLENVRKSLISAAETLKFVKCVYTCFLLLPKSLDITQVAKKSTLPEWEDISQHRAIYYINKLKTCVLIAEPPSYMSVLDVVAIVVTRVLDSPVPLPIGPMFLCPDETECAVSDVLRLCSHKRDAEFGIGVENFLGKEILPQDATRVQFHPLRPFYKGEIVAWRSQNGEKLKYGRVPENVRSSAGQALYRFTVETSSGVTEPLLSSNIFSFRSILSSDVSSASMPEDDHIVIDRINAESSGVRSRPSQQHLVQDLQHGRVSAAELVQAVHEMLSSAGINMDVERQSLLQTTLTLQEQLEESQAALLLEQEKSDIATKEADTAKAAWSCRVCLNNEAMLICSFKVSILSNSSFKNHEDLPALITLFFSGGQDINSCRVSFARLCLLMHIHVQVDKITVNTPLADGNYVVSSGGTFEMGFFSPENSINRFLGIWYKQISVRAIVWVANRETPFNDTSGALKLTENGSLVLVNSTNGVVLWSSNSTSVSMSLVAQLLDSGNLVIRGSSDGNSTWQSFDHPTDTVLPGMKLGKNFVTGIDRILYSWKSHKDPSRGDFMLLMDIHGYPQYMIMNGSSVHLRSGPWNGVTFSGSQGSTIYSFQFVFNQEEVYYSFDLINPYVYSRLVLDPDGVLRRFSWNNKTQFWNNLVSAPADNCGFYGKCHGYGSCDTSNSPICSCMDKFKPKDPEDWVSADWSNGCVRKTPLNCKSDGFMKYSGIKLPDTRNSWYNLNMSLEKCREICMTNCSCMAYSNMDIRGKGSGCFLWFDDLMDIRYYGENDGQDIYIRMASSELGSSGLKRRILRACLASLGAVLILCLIVISIICKKKKEREKQQQVQQRQQLTREANKIGEGGFGPVYKGVLEEGKEIAVKRLSKYSMQGDDEFKNEVILIAKLQHRNLVNLIGCCTHEEEKMLIYEFMPNNSLDTYIFGKDQGRLLDWQKRFQIIDGIARGLLYPHQDSRLRIIHRDLKASNILLDVDMNPKISDFGMAKSFAGNEIEGNTRRIVGT</sequence>
<dbReference type="Pfam" id="PF07714">
    <property type="entry name" value="PK_Tyr_Ser-Thr"/>
    <property type="match status" value="1"/>
</dbReference>
<feature type="domain" description="Bulb-type lectin" evidence="7">
    <location>
        <begin position="4767"/>
        <end position="4889"/>
    </location>
</feature>
<keyword evidence="5" id="KW-1133">Transmembrane helix</keyword>
<dbReference type="Pfam" id="PF08276">
    <property type="entry name" value="PAN_2"/>
    <property type="match status" value="1"/>
</dbReference>
<dbReference type="PROSITE" id="PS00108">
    <property type="entry name" value="PROTEIN_KINASE_ST"/>
    <property type="match status" value="1"/>
</dbReference>
<name>A0A8S0QFS6_OLEEU</name>
<feature type="domain" description="Apple" evidence="8">
    <location>
        <begin position="5077"/>
        <end position="5158"/>
    </location>
</feature>
<dbReference type="InterPro" id="IPR008271">
    <property type="entry name" value="Ser/Thr_kinase_AS"/>
</dbReference>
<dbReference type="OrthoDB" id="1262810at2759"/>
<dbReference type="InterPro" id="IPR036890">
    <property type="entry name" value="HATPase_C_sf"/>
</dbReference>
<dbReference type="Pfam" id="PF01453">
    <property type="entry name" value="B_lectin"/>
    <property type="match status" value="1"/>
</dbReference>
<evidence type="ECO:0000313" key="9">
    <source>
        <dbReference type="EMBL" id="CAA2964586.1"/>
    </source>
</evidence>
<dbReference type="InterPro" id="IPR000719">
    <property type="entry name" value="Prot_kinase_dom"/>
</dbReference>
<dbReference type="Gramene" id="OE9A010147T2">
    <property type="protein sequence ID" value="OE9A010147C2"/>
    <property type="gene ID" value="OE9A010147"/>
</dbReference>
<dbReference type="InterPro" id="IPR001245">
    <property type="entry name" value="Ser-Thr/Tyr_kinase_cat_dom"/>
</dbReference>
<evidence type="ECO:0000256" key="3">
    <source>
        <dbReference type="ARBA" id="ARBA00023180"/>
    </source>
</evidence>
<evidence type="ECO:0000256" key="1">
    <source>
        <dbReference type="ARBA" id="ARBA00022729"/>
    </source>
</evidence>
<dbReference type="InterPro" id="IPR011009">
    <property type="entry name" value="Kinase-like_dom_sf"/>
</dbReference>